<evidence type="ECO:0000256" key="1">
    <source>
        <dbReference type="SAM" id="MobiDB-lite"/>
    </source>
</evidence>
<dbReference type="EMBL" id="CP030239">
    <property type="protein sequence ID" value="AWX93783.1"/>
    <property type="molecule type" value="Genomic_DNA"/>
</dbReference>
<accession>A0ABN5M6Y1</accession>
<feature type="region of interest" description="Disordered" evidence="1">
    <location>
        <begin position="94"/>
        <end position="132"/>
    </location>
</feature>
<evidence type="ECO:0008006" key="4">
    <source>
        <dbReference type="Google" id="ProtNLM"/>
    </source>
</evidence>
<evidence type="ECO:0000313" key="2">
    <source>
        <dbReference type="EMBL" id="AWX93783.1"/>
    </source>
</evidence>
<dbReference type="SUPFAM" id="SSF143081">
    <property type="entry name" value="BB1717-like"/>
    <property type="match status" value="1"/>
</dbReference>
<dbReference type="Gene3D" id="3.90.1680.10">
    <property type="entry name" value="SOS response associated peptidase-like"/>
    <property type="match status" value="1"/>
</dbReference>
<dbReference type="Proteomes" id="UP000249922">
    <property type="component" value="Chromosome"/>
</dbReference>
<dbReference type="Pfam" id="PF02586">
    <property type="entry name" value="SRAP"/>
    <property type="match status" value="1"/>
</dbReference>
<sequence length="153" mass="16509">MAPMARATHRCLVPIEAFSEPGPDRKPVWFEPVDGAPMMFAGIETRGWTSIRKVKDGETDDDLYAFLTSAPNAEVASVHPKAMPVMLMEPTTGPWMDGSTRARSDGALRRVRRGAGGRRAGRSPWPGSGATASKRIELQTALGSGRSAAWSAW</sequence>
<dbReference type="InterPro" id="IPR036590">
    <property type="entry name" value="SRAP-like"/>
</dbReference>
<proteinExistence type="predicted"/>
<name>A0ABN5M6Y1_9RHOB</name>
<feature type="compositionally biased region" description="Basic residues" evidence="1">
    <location>
        <begin position="109"/>
        <end position="121"/>
    </location>
</feature>
<reference evidence="2 3" key="1">
    <citation type="submission" date="2018-06" db="EMBL/GenBank/DDBJ databases">
        <title>Complete genome sequence of Paracoccus mutanolyticus strain RSP-02 isolated from cellulosic waste.</title>
        <authorList>
            <person name="Amrutha R.N."/>
            <person name="Shrivastav A."/>
            <person name="Buddana S.K."/>
            <person name="Deshpande U."/>
            <person name="Prakasham R.S."/>
        </authorList>
    </citation>
    <scope>NUCLEOTIDE SEQUENCE [LARGE SCALE GENOMIC DNA]</scope>
    <source>
        <strain evidence="2 3">RSP-02</strain>
    </source>
</reference>
<keyword evidence="3" id="KW-1185">Reference proteome</keyword>
<gene>
    <name evidence="2" type="ORF">DPM13_14090</name>
</gene>
<evidence type="ECO:0000313" key="3">
    <source>
        <dbReference type="Proteomes" id="UP000249922"/>
    </source>
</evidence>
<protein>
    <recommendedName>
        <fullName evidence="4">Abasic site processing protein</fullName>
    </recommendedName>
</protein>
<dbReference type="InterPro" id="IPR003738">
    <property type="entry name" value="SRAP"/>
</dbReference>
<organism evidence="2 3">
    <name type="scientific">Paracoccus mutanolyticus</name>
    <dbReference type="NCBI Taxonomy" id="1499308"/>
    <lineage>
        <taxon>Bacteria</taxon>
        <taxon>Pseudomonadati</taxon>
        <taxon>Pseudomonadota</taxon>
        <taxon>Alphaproteobacteria</taxon>
        <taxon>Rhodobacterales</taxon>
        <taxon>Paracoccaceae</taxon>
        <taxon>Paracoccus</taxon>
    </lineage>
</organism>